<dbReference type="Gene3D" id="3.20.20.190">
    <property type="entry name" value="Phosphatidylinositol (PI) phosphodiesterase"/>
    <property type="match status" value="1"/>
</dbReference>
<feature type="domain" description="Phosphatidylinositol-specific phospholipase C X" evidence="1">
    <location>
        <begin position="36"/>
        <end position="183"/>
    </location>
</feature>
<dbReference type="GO" id="GO:0006629">
    <property type="term" value="P:lipid metabolic process"/>
    <property type="evidence" value="ECO:0007669"/>
    <property type="project" value="InterPro"/>
</dbReference>
<dbReference type="PROSITE" id="PS50007">
    <property type="entry name" value="PIPLC_X_DOMAIN"/>
    <property type="match status" value="1"/>
</dbReference>
<proteinExistence type="predicted"/>
<comment type="caution">
    <text evidence="2">The sequence shown here is derived from an EMBL/GenBank/DDBJ whole genome shotgun (WGS) entry which is preliminary data.</text>
</comment>
<dbReference type="Pfam" id="PF00388">
    <property type="entry name" value="PI-PLC-X"/>
    <property type="match status" value="1"/>
</dbReference>
<dbReference type="GO" id="GO:0008081">
    <property type="term" value="F:phosphoric diester hydrolase activity"/>
    <property type="evidence" value="ECO:0007669"/>
    <property type="project" value="InterPro"/>
</dbReference>
<dbReference type="InterPro" id="IPR051057">
    <property type="entry name" value="PI-PLC_domain"/>
</dbReference>
<dbReference type="EMBL" id="BPWL01000011">
    <property type="protein sequence ID" value="GJJ15833.1"/>
    <property type="molecule type" value="Genomic_DNA"/>
</dbReference>
<evidence type="ECO:0000313" key="2">
    <source>
        <dbReference type="EMBL" id="GJJ15833.1"/>
    </source>
</evidence>
<organism evidence="2 3">
    <name type="scientific">Clathrus columnatus</name>
    <dbReference type="NCBI Taxonomy" id="1419009"/>
    <lineage>
        <taxon>Eukaryota</taxon>
        <taxon>Fungi</taxon>
        <taxon>Dikarya</taxon>
        <taxon>Basidiomycota</taxon>
        <taxon>Agaricomycotina</taxon>
        <taxon>Agaricomycetes</taxon>
        <taxon>Phallomycetidae</taxon>
        <taxon>Phallales</taxon>
        <taxon>Clathraceae</taxon>
        <taxon>Clathrus</taxon>
    </lineage>
</organism>
<dbReference type="InterPro" id="IPR017946">
    <property type="entry name" value="PLC-like_Pdiesterase_TIM-brl"/>
</dbReference>
<evidence type="ECO:0000259" key="1">
    <source>
        <dbReference type="SMART" id="SM00148"/>
    </source>
</evidence>
<dbReference type="SUPFAM" id="SSF51695">
    <property type="entry name" value="PLC-like phosphodiesterases"/>
    <property type="match status" value="1"/>
</dbReference>
<dbReference type="PANTHER" id="PTHR13593">
    <property type="match status" value="1"/>
</dbReference>
<dbReference type="SMART" id="SM00148">
    <property type="entry name" value="PLCXc"/>
    <property type="match status" value="1"/>
</dbReference>
<evidence type="ECO:0000313" key="3">
    <source>
        <dbReference type="Proteomes" id="UP001050691"/>
    </source>
</evidence>
<name>A0AAV5AS45_9AGAM</name>
<dbReference type="InterPro" id="IPR000909">
    <property type="entry name" value="PLipase_C_PInositol-sp_X_dom"/>
</dbReference>
<dbReference type="AlphaFoldDB" id="A0AAV5AS45"/>
<reference evidence="2" key="1">
    <citation type="submission" date="2021-10" db="EMBL/GenBank/DDBJ databases">
        <title>De novo Genome Assembly of Clathrus columnatus (Basidiomycota, Fungi) Using Illumina and Nanopore Sequence Data.</title>
        <authorList>
            <person name="Ogiso-Tanaka E."/>
            <person name="Itagaki H."/>
            <person name="Hosoya T."/>
            <person name="Hosaka K."/>
        </authorList>
    </citation>
    <scope>NUCLEOTIDE SEQUENCE</scope>
    <source>
        <strain evidence="2">MO-923</strain>
    </source>
</reference>
<dbReference type="PANTHER" id="PTHR13593:SF116">
    <property type="entry name" value="PLC-LIKE PHOSPHODIESTERASE"/>
    <property type="match status" value="1"/>
</dbReference>
<dbReference type="CDD" id="cd08586">
    <property type="entry name" value="PI-PLCc_BcPLC_like"/>
    <property type="match status" value="1"/>
</dbReference>
<keyword evidence="3" id="KW-1185">Reference proteome</keyword>
<dbReference type="Proteomes" id="UP001050691">
    <property type="component" value="Unassembled WGS sequence"/>
</dbReference>
<accession>A0AAV5AS45</accession>
<sequence>MAQHLEAGKPILGEVPRGEFSNPNNGLTRWMSGLPDSTPLTAINVPGTHDTCTWNYTGPDESVYRTQARSIFDQLNAGIRFLDIRFGLDSDSGVLRVYHADTLLSSTASLEDVLWGLYYFLENHPRETLLVSLKIDHGSTGLSVQQAAYPLITAPEVSDYWVQTDTLPTNLGSSRGKIVLFRRFSFDTTDDPSLIPVGVNVASGWTDNNADFSILYDPSQSLTSYIEDLYQLNGDAVDISPSEKVEEKFNAITTHISHSRGVGNTSQIFISFASGYGNGTGDVLTPRILAEGVYNSSYQIEGINAKINQWLSGQKGKRLGIVLYDFYESEKDLIQKTII</sequence>
<gene>
    <name evidence="2" type="ORF">Clacol_010111</name>
</gene>
<protein>
    <recommendedName>
        <fullName evidence="1">Phosphatidylinositol-specific phospholipase C X domain-containing protein</fullName>
    </recommendedName>
</protein>